<dbReference type="PANTHER" id="PTHR42085:SF1">
    <property type="entry name" value="F-BOX DOMAIN-CONTAINING PROTEIN"/>
    <property type="match status" value="1"/>
</dbReference>
<dbReference type="EMBL" id="ML995845">
    <property type="protein sequence ID" value="KAF2768370.1"/>
    <property type="molecule type" value="Genomic_DNA"/>
</dbReference>
<dbReference type="OrthoDB" id="3786918at2759"/>
<keyword evidence="2" id="KW-1185">Reference proteome</keyword>
<accession>A0A6G1L6W6</accession>
<sequence>MAGAPEYQMIHCYVFPKKTLPCSDIDTRNMDACIPYPDARLQSNEEVNFLALPAEIRIQILEHVFNDNILNDGFKDRNINGGIILDDNYTIRQYFQPLMTCKQIYHDGILLATNRTHFVTNSLFIANNIPERLSILHPKQIQAIRSFTFVADARHFRRLQDWGNSPFGVSQLRLDTLTIVLHRSSFWHYLFDFTSSLVHLLRGLQNVRRLVFVHNQARVKGSFKTWYNRLVGLILKTDHYNRYMNIPACLENVWWEWSFDDVAQSFCLEAKSARPWVGEQEYMLQIQPLMMALKESIETEEWNPDPRAHNGA</sequence>
<dbReference type="InterPro" id="IPR038883">
    <property type="entry name" value="AN11006-like"/>
</dbReference>
<evidence type="ECO:0000313" key="1">
    <source>
        <dbReference type="EMBL" id="KAF2768370.1"/>
    </source>
</evidence>
<proteinExistence type="predicted"/>
<name>A0A6G1L6W6_9PEZI</name>
<reference evidence="1" key="1">
    <citation type="journal article" date="2020" name="Stud. Mycol.">
        <title>101 Dothideomycetes genomes: a test case for predicting lifestyles and emergence of pathogens.</title>
        <authorList>
            <person name="Haridas S."/>
            <person name="Albert R."/>
            <person name="Binder M."/>
            <person name="Bloem J."/>
            <person name="Labutti K."/>
            <person name="Salamov A."/>
            <person name="Andreopoulos B."/>
            <person name="Baker S."/>
            <person name="Barry K."/>
            <person name="Bills G."/>
            <person name="Bluhm B."/>
            <person name="Cannon C."/>
            <person name="Castanera R."/>
            <person name="Culley D."/>
            <person name="Daum C."/>
            <person name="Ezra D."/>
            <person name="Gonzalez J."/>
            <person name="Henrissat B."/>
            <person name="Kuo A."/>
            <person name="Liang C."/>
            <person name="Lipzen A."/>
            <person name="Lutzoni F."/>
            <person name="Magnuson J."/>
            <person name="Mondo S."/>
            <person name="Nolan M."/>
            <person name="Ohm R."/>
            <person name="Pangilinan J."/>
            <person name="Park H.-J."/>
            <person name="Ramirez L."/>
            <person name="Alfaro M."/>
            <person name="Sun H."/>
            <person name="Tritt A."/>
            <person name="Yoshinaga Y."/>
            <person name="Zwiers L.-H."/>
            <person name="Turgeon B."/>
            <person name="Goodwin S."/>
            <person name="Spatafora J."/>
            <person name="Crous P."/>
            <person name="Grigoriev I."/>
        </authorList>
    </citation>
    <scope>NUCLEOTIDE SEQUENCE</scope>
    <source>
        <strain evidence="1">CBS 116005</strain>
    </source>
</reference>
<dbReference type="PANTHER" id="PTHR42085">
    <property type="entry name" value="F-BOX DOMAIN-CONTAINING PROTEIN"/>
    <property type="match status" value="1"/>
</dbReference>
<protein>
    <submittedName>
        <fullName evidence="1">Uncharacterized protein</fullName>
    </submittedName>
</protein>
<gene>
    <name evidence="1" type="ORF">EJ03DRAFT_122009</name>
</gene>
<evidence type="ECO:0000313" key="2">
    <source>
        <dbReference type="Proteomes" id="UP000799436"/>
    </source>
</evidence>
<dbReference type="AlphaFoldDB" id="A0A6G1L6W6"/>
<dbReference type="Proteomes" id="UP000799436">
    <property type="component" value="Unassembled WGS sequence"/>
</dbReference>
<organism evidence="1 2">
    <name type="scientific">Teratosphaeria nubilosa</name>
    <dbReference type="NCBI Taxonomy" id="161662"/>
    <lineage>
        <taxon>Eukaryota</taxon>
        <taxon>Fungi</taxon>
        <taxon>Dikarya</taxon>
        <taxon>Ascomycota</taxon>
        <taxon>Pezizomycotina</taxon>
        <taxon>Dothideomycetes</taxon>
        <taxon>Dothideomycetidae</taxon>
        <taxon>Mycosphaerellales</taxon>
        <taxon>Teratosphaeriaceae</taxon>
        <taxon>Teratosphaeria</taxon>
    </lineage>
</organism>